<dbReference type="RefSeq" id="WP_078812671.1">
    <property type="nucleotide sequence ID" value="NZ_FUYE01000004.1"/>
</dbReference>
<dbReference type="OrthoDB" id="200013at2"/>
<name>A0A1T4XHU3_9BACT</name>
<dbReference type="InterPro" id="IPR003749">
    <property type="entry name" value="ThiS/MoaD-like"/>
</dbReference>
<reference evidence="5" key="1">
    <citation type="submission" date="2017-02" db="EMBL/GenBank/DDBJ databases">
        <authorList>
            <person name="Varghese N."/>
            <person name="Submissions S."/>
        </authorList>
    </citation>
    <scope>NUCLEOTIDE SEQUENCE [LARGE SCALE GENOMIC DNA]</scope>
    <source>
        <strain evidence="5">ATCC 700200</strain>
    </source>
</reference>
<gene>
    <name evidence="4" type="ORF">SAMN02745166_01468</name>
</gene>
<evidence type="ECO:0000313" key="5">
    <source>
        <dbReference type="Proteomes" id="UP000190774"/>
    </source>
</evidence>
<accession>A0A1T4XHU3</accession>
<dbReference type="PANTHER" id="PTHR33359:SF1">
    <property type="entry name" value="MOLYBDOPTERIN SYNTHASE SULFUR CARRIER SUBUNIT"/>
    <property type="match status" value="1"/>
</dbReference>
<proteinExistence type="inferred from homology"/>
<protein>
    <recommendedName>
        <fullName evidence="3">Molybdopterin synthase sulfur carrier subunit</fullName>
    </recommendedName>
</protein>
<keyword evidence="5" id="KW-1185">Reference proteome</keyword>
<dbReference type="InterPro" id="IPR044672">
    <property type="entry name" value="MOCS2A"/>
</dbReference>
<keyword evidence="1" id="KW-0547">Nucleotide-binding</keyword>
<dbReference type="CDD" id="cd00754">
    <property type="entry name" value="Ubl_MoaD"/>
    <property type="match status" value="1"/>
</dbReference>
<organism evidence="4 5">
    <name type="scientific">Prosthecobacter debontii</name>
    <dbReference type="NCBI Taxonomy" id="48467"/>
    <lineage>
        <taxon>Bacteria</taxon>
        <taxon>Pseudomonadati</taxon>
        <taxon>Verrucomicrobiota</taxon>
        <taxon>Verrucomicrobiia</taxon>
        <taxon>Verrucomicrobiales</taxon>
        <taxon>Verrucomicrobiaceae</taxon>
        <taxon>Prosthecobacter</taxon>
    </lineage>
</organism>
<dbReference type="EMBL" id="FUYE01000004">
    <property type="protein sequence ID" value="SKA88678.1"/>
    <property type="molecule type" value="Genomic_DNA"/>
</dbReference>
<evidence type="ECO:0000313" key="4">
    <source>
        <dbReference type="EMBL" id="SKA88678.1"/>
    </source>
</evidence>
<dbReference type="GO" id="GO:0006777">
    <property type="term" value="P:Mo-molybdopterin cofactor biosynthetic process"/>
    <property type="evidence" value="ECO:0007669"/>
    <property type="project" value="InterPro"/>
</dbReference>
<dbReference type="InterPro" id="IPR012675">
    <property type="entry name" value="Beta-grasp_dom_sf"/>
</dbReference>
<dbReference type="Gene3D" id="3.10.20.30">
    <property type="match status" value="1"/>
</dbReference>
<sequence length="81" mass="9228">MTVRLLFFSVLRDITGTDEITWAIEPGADVTKLLHALYERWPALREWDSSLLVAMDQTYVKRTQPLHENCEVAVMPPVQGG</sequence>
<dbReference type="Proteomes" id="UP000190774">
    <property type="component" value="Unassembled WGS sequence"/>
</dbReference>
<evidence type="ECO:0000256" key="1">
    <source>
        <dbReference type="ARBA" id="ARBA00022741"/>
    </source>
</evidence>
<dbReference type="AlphaFoldDB" id="A0A1T4XHU3"/>
<dbReference type="GO" id="GO:1990133">
    <property type="term" value="C:molybdopterin adenylyltransferase complex"/>
    <property type="evidence" value="ECO:0007669"/>
    <property type="project" value="TreeGrafter"/>
</dbReference>
<dbReference type="InterPro" id="IPR016155">
    <property type="entry name" value="Mopterin_synth/thiamin_S_b"/>
</dbReference>
<dbReference type="Pfam" id="PF02597">
    <property type="entry name" value="ThiS"/>
    <property type="match status" value="1"/>
</dbReference>
<dbReference type="PANTHER" id="PTHR33359">
    <property type="entry name" value="MOLYBDOPTERIN SYNTHASE SULFUR CARRIER SUBUNIT"/>
    <property type="match status" value="1"/>
</dbReference>
<dbReference type="UniPathway" id="UPA00344"/>
<dbReference type="STRING" id="48467.SAMN02745166_01468"/>
<evidence type="ECO:0000256" key="2">
    <source>
        <dbReference type="ARBA" id="ARBA00024200"/>
    </source>
</evidence>
<evidence type="ECO:0000256" key="3">
    <source>
        <dbReference type="ARBA" id="ARBA00024247"/>
    </source>
</evidence>
<dbReference type="SUPFAM" id="SSF54285">
    <property type="entry name" value="MoaD/ThiS"/>
    <property type="match status" value="1"/>
</dbReference>
<comment type="similarity">
    <text evidence="2">Belongs to the MoaD family.</text>
</comment>
<dbReference type="GO" id="GO:0000166">
    <property type="term" value="F:nucleotide binding"/>
    <property type="evidence" value="ECO:0007669"/>
    <property type="project" value="UniProtKB-KW"/>
</dbReference>